<evidence type="ECO:0000256" key="3">
    <source>
        <dbReference type="ARBA" id="ARBA00022840"/>
    </source>
</evidence>
<organism evidence="6 7">
    <name type="scientific">Cohnella hongkongensis</name>
    <dbReference type="NCBI Taxonomy" id="178337"/>
    <lineage>
        <taxon>Bacteria</taxon>
        <taxon>Bacillati</taxon>
        <taxon>Bacillota</taxon>
        <taxon>Bacilli</taxon>
        <taxon>Bacillales</taxon>
        <taxon>Paenibacillaceae</taxon>
        <taxon>Cohnella</taxon>
    </lineage>
</organism>
<evidence type="ECO:0000256" key="4">
    <source>
        <dbReference type="ARBA" id="ARBA00022967"/>
    </source>
</evidence>
<dbReference type="PANTHER" id="PTHR42794">
    <property type="entry name" value="HEMIN IMPORT ATP-BINDING PROTEIN HMUV"/>
    <property type="match status" value="1"/>
</dbReference>
<accession>A0ABV9FIP6</accession>
<feature type="domain" description="ABC transporter" evidence="5">
    <location>
        <begin position="2"/>
        <end position="236"/>
    </location>
</feature>
<keyword evidence="1" id="KW-0813">Transport</keyword>
<dbReference type="CDD" id="cd03214">
    <property type="entry name" value="ABC_Iron-Siderophores_B12_Hemin"/>
    <property type="match status" value="1"/>
</dbReference>
<dbReference type="InterPro" id="IPR003439">
    <property type="entry name" value="ABC_transporter-like_ATP-bd"/>
</dbReference>
<evidence type="ECO:0000313" key="6">
    <source>
        <dbReference type="EMBL" id="MFC4601871.1"/>
    </source>
</evidence>
<dbReference type="PROSITE" id="PS50893">
    <property type="entry name" value="ABC_TRANSPORTER_2"/>
    <property type="match status" value="1"/>
</dbReference>
<dbReference type="SMART" id="SM00382">
    <property type="entry name" value="AAA"/>
    <property type="match status" value="1"/>
</dbReference>
<reference evidence="7" key="1">
    <citation type="journal article" date="2019" name="Int. J. Syst. Evol. Microbiol.">
        <title>The Global Catalogue of Microorganisms (GCM) 10K type strain sequencing project: providing services to taxonomists for standard genome sequencing and annotation.</title>
        <authorList>
            <consortium name="The Broad Institute Genomics Platform"/>
            <consortium name="The Broad Institute Genome Sequencing Center for Infectious Disease"/>
            <person name="Wu L."/>
            <person name="Ma J."/>
        </authorList>
    </citation>
    <scope>NUCLEOTIDE SEQUENCE [LARGE SCALE GENOMIC DNA]</scope>
    <source>
        <strain evidence="7">CCUG 49571</strain>
    </source>
</reference>
<evidence type="ECO:0000259" key="5">
    <source>
        <dbReference type="PROSITE" id="PS50893"/>
    </source>
</evidence>
<keyword evidence="2" id="KW-0547">Nucleotide-binding</keyword>
<dbReference type="Gene3D" id="3.40.50.300">
    <property type="entry name" value="P-loop containing nucleotide triphosphate hydrolases"/>
    <property type="match status" value="1"/>
</dbReference>
<name>A0ABV9FIP6_9BACL</name>
<dbReference type="GO" id="GO:0005524">
    <property type="term" value="F:ATP binding"/>
    <property type="evidence" value="ECO:0007669"/>
    <property type="project" value="UniProtKB-KW"/>
</dbReference>
<dbReference type="InterPro" id="IPR017871">
    <property type="entry name" value="ABC_transporter-like_CS"/>
</dbReference>
<sequence length="258" mass="28908">MMEVTGLSFGYARHSVLSDIRMKLAKGEVASIVGPNGAGKTTLLKSMAAIFPPEKRRIWVDGQDVRALKPEALARKQAYVPQQASFSFPLTVMETVLLGRKPYMRWRVSPRDLQVVEQLLNQLKLEAFADRYMDELSGGERQKVLIARALAQEPEILLLDEPTSALDIRHQLEVLELIRGFARQSNMLVVLVLHDLELAARYSDTIHMLYKGKIYASGTPEEVFVADHMRQVYGVHMIIEPSGHGLKMTALKPVQSGS</sequence>
<keyword evidence="3 6" id="KW-0067">ATP-binding</keyword>
<proteinExistence type="predicted"/>
<gene>
    <name evidence="6" type="ORF">ACFO3S_26780</name>
</gene>
<dbReference type="EMBL" id="JBHSEP010000032">
    <property type="protein sequence ID" value="MFC4601871.1"/>
    <property type="molecule type" value="Genomic_DNA"/>
</dbReference>
<keyword evidence="7" id="KW-1185">Reference proteome</keyword>
<dbReference type="RefSeq" id="WP_378102541.1">
    <property type="nucleotide sequence ID" value="NZ_JBHSEP010000032.1"/>
</dbReference>
<dbReference type="Pfam" id="PF00005">
    <property type="entry name" value="ABC_tran"/>
    <property type="match status" value="1"/>
</dbReference>
<keyword evidence="4" id="KW-1278">Translocase</keyword>
<dbReference type="SUPFAM" id="SSF52540">
    <property type="entry name" value="P-loop containing nucleoside triphosphate hydrolases"/>
    <property type="match status" value="1"/>
</dbReference>
<evidence type="ECO:0000256" key="1">
    <source>
        <dbReference type="ARBA" id="ARBA00022448"/>
    </source>
</evidence>
<dbReference type="PANTHER" id="PTHR42794:SF1">
    <property type="entry name" value="HEMIN IMPORT ATP-BINDING PROTEIN HMUV"/>
    <property type="match status" value="1"/>
</dbReference>
<protein>
    <submittedName>
        <fullName evidence="6">ABC transporter ATP-binding protein</fullName>
    </submittedName>
</protein>
<evidence type="ECO:0000256" key="2">
    <source>
        <dbReference type="ARBA" id="ARBA00022741"/>
    </source>
</evidence>
<dbReference type="PROSITE" id="PS00211">
    <property type="entry name" value="ABC_TRANSPORTER_1"/>
    <property type="match status" value="1"/>
</dbReference>
<evidence type="ECO:0000313" key="7">
    <source>
        <dbReference type="Proteomes" id="UP001596028"/>
    </source>
</evidence>
<dbReference type="Proteomes" id="UP001596028">
    <property type="component" value="Unassembled WGS sequence"/>
</dbReference>
<dbReference type="InterPro" id="IPR003593">
    <property type="entry name" value="AAA+_ATPase"/>
</dbReference>
<comment type="caution">
    <text evidence="6">The sequence shown here is derived from an EMBL/GenBank/DDBJ whole genome shotgun (WGS) entry which is preliminary data.</text>
</comment>
<dbReference type="InterPro" id="IPR027417">
    <property type="entry name" value="P-loop_NTPase"/>
</dbReference>